<dbReference type="Pfam" id="PF00535">
    <property type="entry name" value="Glycos_transf_2"/>
    <property type="match status" value="1"/>
</dbReference>
<dbReference type="PANTHER" id="PTHR43685:SF3">
    <property type="entry name" value="SLR2126 PROTEIN"/>
    <property type="match status" value="1"/>
</dbReference>
<feature type="domain" description="Galactosyltransferase C-terminal" evidence="3">
    <location>
        <begin position="168"/>
        <end position="218"/>
    </location>
</feature>
<keyword evidence="1 4" id="KW-0808">Transferase</keyword>
<dbReference type="SUPFAM" id="SSF53448">
    <property type="entry name" value="Nucleotide-diphospho-sugar transferases"/>
    <property type="match status" value="1"/>
</dbReference>
<organism evidence="4 5">
    <name type="scientific">Rothia kristinae</name>
    <dbReference type="NCBI Taxonomy" id="37923"/>
    <lineage>
        <taxon>Bacteria</taxon>
        <taxon>Bacillati</taxon>
        <taxon>Actinomycetota</taxon>
        <taxon>Actinomycetes</taxon>
        <taxon>Micrococcales</taxon>
        <taxon>Micrococcaceae</taxon>
        <taxon>Rothia</taxon>
    </lineage>
</organism>
<dbReference type="AlphaFoldDB" id="A0A7T4T4Z7"/>
<dbReference type="CDD" id="cd00761">
    <property type="entry name" value="Glyco_tranf_GTA_type"/>
    <property type="match status" value="1"/>
</dbReference>
<dbReference type="InterPro" id="IPR027791">
    <property type="entry name" value="Galactosyl_T_C"/>
</dbReference>
<name>A0A7T4T4Z7_9MICC</name>
<dbReference type="EMBL" id="CP066078">
    <property type="protein sequence ID" value="QQC60019.1"/>
    <property type="molecule type" value="Genomic_DNA"/>
</dbReference>
<evidence type="ECO:0000313" key="4">
    <source>
        <dbReference type="EMBL" id="QQC60019.1"/>
    </source>
</evidence>
<dbReference type="InterPro" id="IPR029044">
    <property type="entry name" value="Nucleotide-diphossugar_trans"/>
</dbReference>
<evidence type="ECO:0000313" key="5">
    <source>
        <dbReference type="Proteomes" id="UP000595221"/>
    </source>
</evidence>
<dbReference type="PANTHER" id="PTHR43685">
    <property type="entry name" value="GLYCOSYLTRANSFERASE"/>
    <property type="match status" value="1"/>
</dbReference>
<dbReference type="RefSeq" id="WP_198490828.1">
    <property type="nucleotide sequence ID" value="NZ_CP066078.1"/>
</dbReference>
<feature type="domain" description="Glycosyltransferase 2-like" evidence="2">
    <location>
        <begin position="20"/>
        <end position="147"/>
    </location>
</feature>
<gene>
    <name evidence="4" type="ORF">I6H58_03470</name>
</gene>
<evidence type="ECO:0000259" key="2">
    <source>
        <dbReference type="Pfam" id="PF00535"/>
    </source>
</evidence>
<sequence>MTEPEPEPEPTADAAPVRASVIIPTRGGRDRLHHPLDALRRQSIEDFEVIVVVDGDVDDTAGLLETYRREGMTRLRSIVFPQNRGRSAALNAGFDAARGQILIRCDDDLEPGPEYVQRHLEAHPDPDGLSGVIGLYDNRYPETPYARVYGRPMNTRFRQDAEATPAGRQWRYWAGNCSVTRHVHDLVGGYDRDYRRYGWEDVDMGWRLAQAGADVRIEPGLLTPHHVAATTTASRARRALHSGAARELFLAKHGQEALGPQRRPAGLWGAAVRGLAAVLTETRLERIAGGVDRILPRIPEGLGRKLVALCVEAAGHAGERHPDRARRTF</sequence>
<accession>A0A7T4T4Z7</accession>
<evidence type="ECO:0000256" key="1">
    <source>
        <dbReference type="ARBA" id="ARBA00022679"/>
    </source>
</evidence>
<dbReference type="Pfam" id="PF02709">
    <property type="entry name" value="Glyco_transf_7C"/>
    <property type="match status" value="1"/>
</dbReference>
<dbReference type="InterPro" id="IPR050834">
    <property type="entry name" value="Glycosyltransf_2"/>
</dbReference>
<proteinExistence type="predicted"/>
<dbReference type="InterPro" id="IPR001173">
    <property type="entry name" value="Glyco_trans_2-like"/>
</dbReference>
<reference evidence="4 5" key="1">
    <citation type="submission" date="2020-12" db="EMBL/GenBank/DDBJ databases">
        <title>FDA dAtabase for Regulatory Grade micrObial Sequences (FDA-ARGOS): Supporting development and validation of Infectious Disease Dx tests.</title>
        <authorList>
            <person name="Sproer C."/>
            <person name="Gronow S."/>
            <person name="Severitt S."/>
            <person name="Schroder I."/>
            <person name="Tallon L."/>
            <person name="Sadzewicz L."/>
            <person name="Zhao X."/>
            <person name="Boylan J."/>
            <person name="Ott S."/>
            <person name="Bowen H."/>
            <person name="Vavikolanu K."/>
            <person name="Mehta A."/>
            <person name="Aluvathingal J."/>
            <person name="Nadendla S."/>
            <person name="Lowell S."/>
            <person name="Myers T."/>
            <person name="Yan Y."/>
            <person name="Sichtig H."/>
        </authorList>
    </citation>
    <scope>NUCLEOTIDE SEQUENCE [LARGE SCALE GENOMIC DNA]</scope>
    <source>
        <strain evidence="4 5">FDAARGOS_1001</strain>
    </source>
</reference>
<dbReference type="Proteomes" id="UP000595221">
    <property type="component" value="Chromosome"/>
</dbReference>
<dbReference type="GO" id="GO:0016740">
    <property type="term" value="F:transferase activity"/>
    <property type="evidence" value="ECO:0007669"/>
    <property type="project" value="UniProtKB-KW"/>
</dbReference>
<evidence type="ECO:0000259" key="3">
    <source>
        <dbReference type="Pfam" id="PF02709"/>
    </source>
</evidence>
<dbReference type="Gene3D" id="3.90.550.10">
    <property type="entry name" value="Spore Coat Polysaccharide Biosynthesis Protein SpsA, Chain A"/>
    <property type="match status" value="1"/>
</dbReference>
<protein>
    <submittedName>
        <fullName evidence="4">Glycosyltransferase</fullName>
    </submittedName>
</protein>